<evidence type="ECO:0000313" key="5">
    <source>
        <dbReference type="Proteomes" id="UP001155483"/>
    </source>
</evidence>
<reference evidence="4" key="1">
    <citation type="submission" date="2022-09" db="EMBL/GenBank/DDBJ databases">
        <authorList>
            <person name="Yuan C."/>
            <person name="Ke Z."/>
        </authorList>
    </citation>
    <scope>NUCLEOTIDE SEQUENCE</scope>
    <source>
        <strain evidence="4">LB-8</strain>
    </source>
</reference>
<evidence type="ECO:0000256" key="3">
    <source>
        <dbReference type="SAM" id="SignalP"/>
    </source>
</evidence>
<feature type="compositionally biased region" description="Basic and acidic residues" evidence="2">
    <location>
        <begin position="172"/>
        <end position="190"/>
    </location>
</feature>
<protein>
    <recommendedName>
        <fullName evidence="6">DUF4890 domain-containing protein</fullName>
    </recommendedName>
</protein>
<keyword evidence="1" id="KW-0175">Coiled coil</keyword>
<sequence length="214" mass="24900">MKRIISGALILAITIGSAQAQTTREKHEGHKKEYGMAYDQLNLSADQKTSVKKVNEDFKMKMDDLKKQDKLTVAEMKQRRQDLQEQHKTQIQAILTPAQKDQLAKMKTDRNSINEEDTGRLNNNGKAFGKKGKDLQKELNLSDDQQEKVAQIRSSYRTKMQTLRNDSSISQDQKREKMQELMKQQQEELRSVLTKEQFEKMKSARQEQRARNTK</sequence>
<feature type="chain" id="PRO_5040916386" description="DUF4890 domain-containing protein" evidence="3">
    <location>
        <begin position="21"/>
        <end position="214"/>
    </location>
</feature>
<accession>A0A9X3B6D1</accession>
<dbReference type="RefSeq" id="WP_279295295.1">
    <property type="nucleotide sequence ID" value="NZ_JAOTIF010000001.1"/>
</dbReference>
<feature type="compositionally biased region" description="Basic and acidic residues" evidence="2">
    <location>
        <begin position="196"/>
        <end position="214"/>
    </location>
</feature>
<dbReference type="AlphaFoldDB" id="A0A9X3B6D1"/>
<reference evidence="4" key="2">
    <citation type="submission" date="2023-04" db="EMBL/GenBank/DDBJ databases">
        <title>Paracnuella aquatica gen. nov., sp. nov., a member of the family Chitinophagaceae isolated from a hot spring.</title>
        <authorList>
            <person name="Wang C."/>
        </authorList>
    </citation>
    <scope>NUCLEOTIDE SEQUENCE</scope>
    <source>
        <strain evidence="4">LB-8</strain>
    </source>
</reference>
<evidence type="ECO:0000256" key="1">
    <source>
        <dbReference type="SAM" id="Coils"/>
    </source>
</evidence>
<gene>
    <name evidence="4" type="ORF">OCK74_01935</name>
</gene>
<evidence type="ECO:0000313" key="4">
    <source>
        <dbReference type="EMBL" id="MCU7547850.1"/>
    </source>
</evidence>
<dbReference type="Proteomes" id="UP001155483">
    <property type="component" value="Unassembled WGS sequence"/>
</dbReference>
<evidence type="ECO:0008006" key="6">
    <source>
        <dbReference type="Google" id="ProtNLM"/>
    </source>
</evidence>
<organism evidence="4 5">
    <name type="scientific">Paraflavisolibacter caeni</name>
    <dbReference type="NCBI Taxonomy" id="2982496"/>
    <lineage>
        <taxon>Bacteria</taxon>
        <taxon>Pseudomonadati</taxon>
        <taxon>Bacteroidota</taxon>
        <taxon>Chitinophagia</taxon>
        <taxon>Chitinophagales</taxon>
        <taxon>Chitinophagaceae</taxon>
        <taxon>Paraflavisolibacter</taxon>
    </lineage>
</organism>
<feature type="compositionally biased region" description="Polar residues" evidence="2">
    <location>
        <begin position="160"/>
        <end position="171"/>
    </location>
</feature>
<name>A0A9X3B6D1_9BACT</name>
<dbReference type="EMBL" id="JAOTIF010000001">
    <property type="protein sequence ID" value="MCU7547850.1"/>
    <property type="molecule type" value="Genomic_DNA"/>
</dbReference>
<evidence type="ECO:0000256" key="2">
    <source>
        <dbReference type="SAM" id="MobiDB-lite"/>
    </source>
</evidence>
<proteinExistence type="predicted"/>
<comment type="caution">
    <text evidence="4">The sequence shown here is derived from an EMBL/GenBank/DDBJ whole genome shotgun (WGS) entry which is preliminary data.</text>
</comment>
<feature type="signal peptide" evidence="3">
    <location>
        <begin position="1"/>
        <end position="20"/>
    </location>
</feature>
<feature type="region of interest" description="Disordered" evidence="2">
    <location>
        <begin position="160"/>
        <end position="214"/>
    </location>
</feature>
<keyword evidence="5" id="KW-1185">Reference proteome</keyword>
<feature type="coiled-coil region" evidence="1">
    <location>
        <begin position="66"/>
        <end position="93"/>
    </location>
</feature>
<keyword evidence="3" id="KW-0732">Signal</keyword>